<dbReference type="GO" id="GO:0010608">
    <property type="term" value="P:post-transcriptional regulation of gene expression"/>
    <property type="evidence" value="ECO:0000314"/>
    <property type="project" value="GeneDB"/>
</dbReference>
<gene>
    <name evidence="1" type="ORF">Tb10.70.5970</name>
</gene>
<proteinExistence type="predicted"/>
<dbReference type="eggNOG" id="ENOG502RZ02">
    <property type="taxonomic scope" value="Eukaryota"/>
</dbReference>
<organism evidence="1 2">
    <name type="scientific">Trypanosoma brucei brucei (strain 927/4 GUTat10.1)</name>
    <dbReference type="NCBI Taxonomy" id="185431"/>
    <lineage>
        <taxon>Eukaryota</taxon>
        <taxon>Discoba</taxon>
        <taxon>Euglenozoa</taxon>
        <taxon>Kinetoplastea</taxon>
        <taxon>Metakinetoplastina</taxon>
        <taxon>Trypanosomatida</taxon>
        <taxon>Trypanosomatidae</taxon>
        <taxon>Trypanosoma</taxon>
    </lineage>
</organism>
<evidence type="ECO:0000313" key="1">
    <source>
        <dbReference type="EMBL" id="EAN77615.1"/>
    </source>
</evidence>
<dbReference type="RefSeq" id="XP_822443.1">
    <property type="nucleotide sequence ID" value="XM_817350.1"/>
</dbReference>
<dbReference type="OrthoDB" id="268771at2759"/>
<dbReference type="GO" id="GO:0005739">
    <property type="term" value="C:mitochondrion"/>
    <property type="evidence" value="ECO:0006056"/>
    <property type="project" value="Others"/>
</dbReference>
<reference evidence="1 2" key="2">
    <citation type="journal article" date="2005" name="Science">
        <title>The genome of the African trypanosome Trypanosoma brucei.</title>
        <authorList>
            <person name="Berriman M."/>
            <person name="Ghedin E."/>
            <person name="Hertz-Fowler C."/>
            <person name="Blandin G."/>
            <person name="Renauld H."/>
            <person name="Bartholomeu D.C."/>
            <person name="Lennard N.J."/>
            <person name="Caler E."/>
            <person name="Hamlin N.E."/>
            <person name="Haas B."/>
            <person name="Bohme U."/>
            <person name="Hannick L."/>
            <person name="Aslett M.A."/>
            <person name="Shallom J."/>
            <person name="Marcello L."/>
            <person name="Hou L."/>
            <person name="Wickstead B."/>
            <person name="Alsmark U.C."/>
            <person name="Arrowsmith C."/>
            <person name="Atkin R.J."/>
            <person name="Barron A.J."/>
            <person name="Bringaud F."/>
            <person name="Brooks K."/>
            <person name="Carrington M."/>
            <person name="Cherevach I."/>
            <person name="Chillingworth T.J."/>
            <person name="Churcher C."/>
            <person name="Clark L.N."/>
            <person name="Corton C.H."/>
            <person name="Cronin A."/>
            <person name="Davies R.M."/>
            <person name="Doggett J."/>
            <person name="Djikeng A."/>
            <person name="Feldblyum T."/>
            <person name="Field M.C."/>
            <person name="Fraser A."/>
            <person name="Goodhead I."/>
            <person name="Hance Z."/>
            <person name="Harper D."/>
            <person name="Harris B.R."/>
            <person name="Hauser H."/>
            <person name="Hostetler J."/>
            <person name="Ivens A."/>
            <person name="Jagels K."/>
            <person name="Johnson D."/>
            <person name="Johnson J."/>
            <person name="Jones K."/>
            <person name="Kerhornou A.X."/>
            <person name="Koo H."/>
            <person name="Larke N."/>
            <person name="Landfear S."/>
            <person name="Larkin C."/>
            <person name="Leech V."/>
            <person name="Line A."/>
            <person name="Lord A."/>
            <person name="Macleod A."/>
            <person name="Mooney P.J."/>
            <person name="Moule S."/>
            <person name="Martin D.M."/>
            <person name="Morgan G.W."/>
            <person name="Mungall K."/>
            <person name="Norbertczak H."/>
            <person name="Ormond D."/>
            <person name="Pai G."/>
            <person name="Peacock C.S."/>
            <person name="Peterson J."/>
            <person name="Quail M.A."/>
            <person name="Rabbinowitsch E."/>
            <person name="Rajandream M.A."/>
            <person name="Reitter C."/>
            <person name="Salzberg S.L."/>
            <person name="Sanders M."/>
            <person name="Schobel S."/>
            <person name="Sharp S."/>
            <person name="Simmonds M."/>
            <person name="Simpson A.J."/>
            <person name="Tallon L."/>
            <person name="Turner C.M."/>
            <person name="Tait A."/>
            <person name="Tivey A.R."/>
            <person name="Van Aken S."/>
            <person name="Walker D."/>
            <person name="Wanless D."/>
            <person name="Wang S."/>
            <person name="White B."/>
            <person name="White O."/>
            <person name="Whitehead S."/>
            <person name="Woodward J."/>
            <person name="Wortman J."/>
            <person name="Adams M.D."/>
            <person name="Embley T.M."/>
            <person name="Gull K."/>
            <person name="Ullu E."/>
            <person name="Barry J.D."/>
            <person name="Fairlamb A.H."/>
            <person name="Opperdoes F."/>
            <person name="Barrell B.G."/>
            <person name="Donelson J.E."/>
            <person name="Hall N."/>
            <person name="Fraser C.M."/>
            <person name="Melville S.E."/>
            <person name="El-Sayed N.M."/>
        </authorList>
    </citation>
    <scope>NUCLEOTIDE SEQUENCE [LARGE SCALE GENOMIC DNA]</scope>
    <source>
        <strain evidence="1 2">927/4 GUTat10.1</strain>
    </source>
</reference>
<keyword evidence="2" id="KW-1185">Reference proteome</keyword>
<protein>
    <submittedName>
        <fullName evidence="1">Uncharacterized protein</fullName>
    </submittedName>
</protein>
<dbReference type="PaxDb" id="5691-EAN77615"/>
<dbReference type="GO" id="GO:0005737">
    <property type="term" value="C:cytoplasm"/>
    <property type="evidence" value="ECO:0000314"/>
    <property type="project" value="GeneDB"/>
</dbReference>
<dbReference type="GeneID" id="3661562"/>
<name>Q38C55_TRYB2</name>
<dbReference type="OMA" id="HRMQVWQ"/>
<dbReference type="VEuPathDB" id="TriTrypDB:Tb927.10.1870"/>
<sequence length="181" mass="21648">MGSEESNNICAYKRTISLAKIYIVLLVKTAMLRYSRLCFPKMGCEEIKRKARRVQLQPTEYLAQHRMQVWQLRFKEMGPPFSRVWVALGGKMRRRRVGRQVDVKDMRYYWRPIEPQYQRLYMSRLRIRDHSNKLRQPMRLRATNADIGSGSSSIEWERASNRKYGAMLAPPKRQDFEFRVV</sequence>
<dbReference type="GO" id="GO:0005762">
    <property type="term" value="C:mitochondrial large ribosomal subunit"/>
    <property type="evidence" value="ECO:0000314"/>
    <property type="project" value="GeneDB"/>
</dbReference>
<dbReference type="AlphaFoldDB" id="Q38C55"/>
<reference evidence="1 2" key="1">
    <citation type="journal article" date="2005" name="Science">
        <title>Comparative genomics of trypanosomatid parasitic protozoa.</title>
        <authorList>
            <person name="El-Sayed N.M."/>
            <person name="Myler P.J."/>
            <person name="Blandin G."/>
            <person name="Berriman M."/>
            <person name="Crabtree J."/>
            <person name="Aggarwal G."/>
            <person name="Caler E."/>
            <person name="Renauld H."/>
            <person name="Worthey E.A."/>
            <person name="Hertz-Fowler C."/>
            <person name="Ghedin E."/>
            <person name="Peacock C."/>
            <person name="Bartholomeu D.C."/>
            <person name="Haas B.J."/>
            <person name="Tran A.N."/>
            <person name="Wortman J.R."/>
            <person name="Alsmark U.C."/>
            <person name="Angiuoli S."/>
            <person name="Anupama A."/>
            <person name="Badger J."/>
            <person name="Bringaud F."/>
            <person name="Cadag E."/>
            <person name="Carlton J.M."/>
            <person name="Cerqueira G.C."/>
            <person name="Creasy T."/>
            <person name="Delcher A.L."/>
            <person name="Djikeng A."/>
            <person name="Embley T.M."/>
            <person name="Hauser C."/>
            <person name="Ivens A.C."/>
            <person name="Kummerfeld S.K."/>
            <person name="Pereira-Leal J.B."/>
            <person name="Nilsson D."/>
            <person name="Peterson J."/>
            <person name="Salzberg S.L."/>
            <person name="Shallom J."/>
            <person name="Silva J.C."/>
            <person name="Sundaram J."/>
            <person name="Westenberger S."/>
            <person name="White O."/>
            <person name="Melville S.E."/>
            <person name="Donelson J.E."/>
            <person name="Andersson B."/>
            <person name="Stuart K.D."/>
            <person name="Hall N."/>
        </authorList>
    </citation>
    <scope>NUCLEOTIDE SEQUENCE [LARGE SCALE GENOMIC DNA]</scope>
    <source>
        <strain evidence="1 2">927/4 GUTat10.1</strain>
    </source>
</reference>
<dbReference type="EMBL" id="CM000208">
    <property type="protein sequence ID" value="EAN77615.1"/>
    <property type="molecule type" value="Genomic_DNA"/>
</dbReference>
<dbReference type="InParanoid" id="Q38C55"/>
<dbReference type="KEGG" id="tbr:Tb10.70.5970"/>
<dbReference type="Proteomes" id="UP000008524">
    <property type="component" value="Chromosome 10"/>
</dbReference>
<accession>Q38C55</accession>
<dbReference type="STRING" id="185431.Q38C55"/>
<evidence type="ECO:0000313" key="2">
    <source>
        <dbReference type="Proteomes" id="UP000008524"/>
    </source>
</evidence>